<dbReference type="Gene3D" id="3.40.50.150">
    <property type="entry name" value="Vaccinia Virus protein VP39"/>
    <property type="match status" value="1"/>
</dbReference>
<protein>
    <recommendedName>
        <fullName evidence="4">Histidine-specific methyltransferase SAM-dependent domain-containing protein</fullName>
    </recommendedName>
</protein>
<proteinExistence type="predicted"/>
<name>A0A0M6YAU1_9HYPH</name>
<evidence type="ECO:0000313" key="3">
    <source>
        <dbReference type="Proteomes" id="UP000048926"/>
    </source>
</evidence>
<evidence type="ECO:0000313" key="2">
    <source>
        <dbReference type="EMBL" id="CTQ46539.1"/>
    </source>
</evidence>
<dbReference type="OrthoDB" id="7672126at2"/>
<dbReference type="STRING" id="187304.B0E33_11905"/>
<evidence type="ECO:0000256" key="1">
    <source>
        <dbReference type="SAM" id="MobiDB-lite"/>
    </source>
</evidence>
<reference evidence="3" key="1">
    <citation type="submission" date="2015-07" db="EMBL/GenBank/DDBJ databases">
        <authorList>
            <person name="Rodrigo-Torres Lidia"/>
            <person name="Arahal R.David."/>
        </authorList>
    </citation>
    <scope>NUCLEOTIDE SEQUENCE [LARGE SCALE GENOMIC DNA]</scope>
    <source>
        <strain evidence="3">CECT 4801</strain>
    </source>
</reference>
<gene>
    <name evidence="2" type="ORF">LAL4801_04998</name>
</gene>
<keyword evidence="3" id="KW-1185">Reference proteome</keyword>
<sequence length="346" mass="38531">MTLALSYGQPEHGPDHQTTGPLSLQQRVHRAIACHTEFSLDTILTQDNRVKYTNEGSSETATGPLDEVFQLMRQLNETGIASDTLGRIHEDGRSFRAALEESCGRIATELAGERLVYVELGPEPVKTGFILKTLQGLGVIIDRYIAVDINPMSAAPMRAALAAILPDTPLEFVTAPFEACRLEDMIEDGAPPALVTMLGFQEGNDDPAVVNGWLRDITRPGDLLLSESQLYTIEQTDKISGFYAHPAMQRFSRIAFERAVDRSLPTLNRFFLLPVVFEDGQSAQVAILAEEFAHSISGRNLHVSNFCLKLTRDQYRSYRQEGGHFEIFGESYTDDQTLHFQLSRRV</sequence>
<dbReference type="EMBL" id="CXST01000003">
    <property type="protein sequence ID" value="CTQ46539.1"/>
    <property type="molecule type" value="Genomic_DNA"/>
</dbReference>
<dbReference type="KEGG" id="lagg:B0E33_11905"/>
<feature type="region of interest" description="Disordered" evidence="1">
    <location>
        <begin position="1"/>
        <end position="21"/>
    </location>
</feature>
<dbReference type="AlphaFoldDB" id="A0A0M6YAU1"/>
<evidence type="ECO:0008006" key="4">
    <source>
        <dbReference type="Google" id="ProtNLM"/>
    </source>
</evidence>
<dbReference type="Proteomes" id="UP000048926">
    <property type="component" value="Unassembled WGS sequence"/>
</dbReference>
<organism evidence="2 3">
    <name type="scientific">Roseibium aggregatum</name>
    <dbReference type="NCBI Taxonomy" id="187304"/>
    <lineage>
        <taxon>Bacteria</taxon>
        <taxon>Pseudomonadati</taxon>
        <taxon>Pseudomonadota</taxon>
        <taxon>Alphaproteobacteria</taxon>
        <taxon>Hyphomicrobiales</taxon>
        <taxon>Stappiaceae</taxon>
        <taxon>Roseibium</taxon>
    </lineage>
</organism>
<dbReference type="RefSeq" id="WP_055660346.1">
    <property type="nucleotide sequence ID" value="NZ_CP045617.1"/>
</dbReference>
<accession>A0A0M6YAU1</accession>
<dbReference type="InterPro" id="IPR029063">
    <property type="entry name" value="SAM-dependent_MTases_sf"/>
</dbReference>